<reference evidence="6" key="1">
    <citation type="submission" date="2019-12" db="EMBL/GenBank/DDBJ databases">
        <authorList>
            <person name="Awala S.I."/>
            <person name="Rhee S.K."/>
        </authorList>
    </citation>
    <scope>NUCLEOTIDE SEQUENCE [LARGE SCALE GENOMIC DNA]</scope>
    <source>
        <strain evidence="6">IM1</strain>
    </source>
</reference>
<feature type="repeat" description="TPR" evidence="3">
    <location>
        <begin position="242"/>
        <end position="275"/>
    </location>
</feature>
<accession>A0A858Q8M9</accession>
<feature type="repeat" description="TPR" evidence="3">
    <location>
        <begin position="345"/>
        <end position="378"/>
    </location>
</feature>
<dbReference type="EMBL" id="CP046565">
    <property type="protein sequence ID" value="QJD30114.1"/>
    <property type="molecule type" value="Genomic_DNA"/>
</dbReference>
<evidence type="ECO:0000256" key="3">
    <source>
        <dbReference type="PROSITE-ProRule" id="PRU00339"/>
    </source>
</evidence>
<dbReference type="Pfam" id="PF00515">
    <property type="entry name" value="TPR_1"/>
    <property type="match status" value="2"/>
</dbReference>
<dbReference type="Gene3D" id="1.25.40.10">
    <property type="entry name" value="Tetratricopeptide repeat domain"/>
    <property type="match status" value="2"/>
</dbReference>
<dbReference type="PANTHER" id="PTHR44858:SF1">
    <property type="entry name" value="UDP-N-ACETYLGLUCOSAMINE--PEPTIDE N-ACETYLGLUCOSAMINYLTRANSFERASE SPINDLY-RELATED"/>
    <property type="match status" value="1"/>
</dbReference>
<proteinExistence type="predicted"/>
<dbReference type="InterPro" id="IPR011990">
    <property type="entry name" value="TPR-like_helical_dom_sf"/>
</dbReference>
<dbReference type="SMART" id="SM00028">
    <property type="entry name" value="TPR"/>
    <property type="match status" value="6"/>
</dbReference>
<evidence type="ECO:0000313" key="6">
    <source>
        <dbReference type="Proteomes" id="UP000503004"/>
    </source>
</evidence>
<feature type="compositionally biased region" description="Basic and acidic residues" evidence="4">
    <location>
        <begin position="38"/>
        <end position="53"/>
    </location>
</feature>
<keyword evidence="1" id="KW-0677">Repeat</keyword>
<dbReference type="Gene3D" id="3.40.50.2000">
    <property type="entry name" value="Glycogen Phosphorylase B"/>
    <property type="match status" value="1"/>
</dbReference>
<dbReference type="AlphaFoldDB" id="A0A858Q8M9"/>
<dbReference type="PROSITE" id="PS50293">
    <property type="entry name" value="TPR_REGION"/>
    <property type="match status" value="1"/>
</dbReference>
<organism evidence="5 6">
    <name type="scientific">Methylococcus geothermalis</name>
    <dbReference type="NCBI Taxonomy" id="2681310"/>
    <lineage>
        <taxon>Bacteria</taxon>
        <taxon>Pseudomonadati</taxon>
        <taxon>Pseudomonadota</taxon>
        <taxon>Gammaproteobacteria</taxon>
        <taxon>Methylococcales</taxon>
        <taxon>Methylococcaceae</taxon>
        <taxon>Methylococcus</taxon>
    </lineage>
</organism>
<feature type="repeat" description="TPR" evidence="3">
    <location>
        <begin position="208"/>
        <end position="241"/>
    </location>
</feature>
<dbReference type="Pfam" id="PF13432">
    <property type="entry name" value="TPR_16"/>
    <property type="match status" value="1"/>
</dbReference>
<feature type="region of interest" description="Disordered" evidence="4">
    <location>
        <begin position="92"/>
        <end position="112"/>
    </location>
</feature>
<dbReference type="SUPFAM" id="SSF53756">
    <property type="entry name" value="UDP-Glycosyltransferase/glycogen phosphorylase"/>
    <property type="match status" value="1"/>
</dbReference>
<dbReference type="InterPro" id="IPR019734">
    <property type="entry name" value="TPR_rpt"/>
</dbReference>
<dbReference type="KEGG" id="metu:GNH96_09110"/>
<evidence type="ECO:0000256" key="4">
    <source>
        <dbReference type="SAM" id="MobiDB-lite"/>
    </source>
</evidence>
<protein>
    <submittedName>
        <fullName evidence="5">Tetratricopeptide repeat protein</fullName>
    </submittedName>
</protein>
<evidence type="ECO:0000256" key="1">
    <source>
        <dbReference type="ARBA" id="ARBA00022737"/>
    </source>
</evidence>
<dbReference type="PROSITE" id="PS50005">
    <property type="entry name" value="TPR"/>
    <property type="match status" value="4"/>
</dbReference>
<dbReference type="SUPFAM" id="SSF48452">
    <property type="entry name" value="TPR-like"/>
    <property type="match status" value="2"/>
</dbReference>
<feature type="region of interest" description="Disordered" evidence="4">
    <location>
        <begin position="36"/>
        <end position="73"/>
    </location>
</feature>
<dbReference type="PANTHER" id="PTHR44858">
    <property type="entry name" value="TETRATRICOPEPTIDE REPEAT PROTEIN 6"/>
    <property type="match status" value="1"/>
</dbReference>
<sequence>MQRHESVILVLRQQRSRSVRQDTRAGHRQALPPVLGYRRGEEDFRQPAHQDPRRRLREGQAVQPGKGPGHVQEGQIRQHLPLGAEGARLQQGLRGSGHGRVDRLSQPKVTPGRPKRMLARVFKRAVGVLADRGNRGDFGVSSRLAEARELAAAGDAEGAERAFASILQLVPESPEALHGLGRLQGVRGELELAGQNLAKAVRLRPDFAEAWVDLGNVHHMSDRLGEAVSAYRQALAADETSALAWCNLGMCQQKRSELADASESFRRALDLNPRFGVALRHWVGIQTKLDWPEGAPELLERWAARAPDHAEAHAALGFMSLKHRFRPDEALVHFDRALALGLSNAELHGNRGIALQDLGRIDEALASYDEALYLEPENRAVRFHRALARLLVHDFENAWPDYELRLLGEDTPRRAFPFPPWDGSDLSGRTILVYAEQGLGDEIMFASCLPDVIARAGHCVIECHEKLAPIFRRSFPTATVHGGSQHDGLTGPSRLPPIDCRVPIGSLPLHFRRRLEDFPHHGGYLKADEARVSHWRRSLAALGPGLKVGIAWRGGTRQTRQSHRSIPLEALAPVLEVAGAHFVSLQYDECRDELTALEAARGLTVHHFPAAIADYDETAALFGALDLVISVCTAAVHLGGALGRPVWVMAPAGPEWRYGIGEGAMPWYPTCRVLRQAVPFAWEEVILRVRHELSAHLDEN</sequence>
<evidence type="ECO:0000256" key="2">
    <source>
        <dbReference type="ARBA" id="ARBA00022803"/>
    </source>
</evidence>
<keyword evidence="6" id="KW-1185">Reference proteome</keyword>
<evidence type="ECO:0000313" key="5">
    <source>
        <dbReference type="EMBL" id="QJD30114.1"/>
    </source>
</evidence>
<name>A0A858Q8M9_9GAMM</name>
<keyword evidence="2 3" id="KW-0802">TPR repeat</keyword>
<dbReference type="InterPro" id="IPR050498">
    <property type="entry name" value="Ycf3"/>
</dbReference>
<feature type="repeat" description="TPR" evidence="3">
    <location>
        <begin position="174"/>
        <end position="207"/>
    </location>
</feature>
<dbReference type="Proteomes" id="UP000503004">
    <property type="component" value="Chromosome"/>
</dbReference>
<gene>
    <name evidence="5" type="ORF">GNH96_09110</name>
</gene>